<evidence type="ECO:0000313" key="2">
    <source>
        <dbReference type="Proteomes" id="UP001218246"/>
    </source>
</evidence>
<dbReference type="RefSeq" id="WP_278017981.1">
    <property type="nucleotide sequence ID" value="NZ_JARRRY010000001.1"/>
</dbReference>
<evidence type="ECO:0008006" key="3">
    <source>
        <dbReference type="Google" id="ProtNLM"/>
    </source>
</evidence>
<name>A0ABT6H2U0_9BACI</name>
<dbReference type="CDD" id="cd06223">
    <property type="entry name" value="PRTases_typeI"/>
    <property type="match status" value="1"/>
</dbReference>
<proteinExistence type="predicted"/>
<protein>
    <recommendedName>
        <fullName evidence="3">Phosphoribosyltransferase</fullName>
    </recommendedName>
</protein>
<dbReference type="EMBL" id="JARULN010000001">
    <property type="protein sequence ID" value="MDG5753083.1"/>
    <property type="molecule type" value="Genomic_DNA"/>
</dbReference>
<reference evidence="1 2" key="1">
    <citation type="submission" date="2023-04" db="EMBL/GenBank/DDBJ databases">
        <title>Ectobacillus antri isolated from activated sludge.</title>
        <authorList>
            <person name="Yan P."/>
            <person name="Liu X."/>
        </authorList>
    </citation>
    <scope>NUCLEOTIDE SEQUENCE [LARGE SCALE GENOMIC DNA]</scope>
    <source>
        <strain evidence="1 2">C18H</strain>
    </source>
</reference>
<organism evidence="1 2">
    <name type="scientific">Ectobacillus antri</name>
    <dbReference type="NCBI Taxonomy" id="2486280"/>
    <lineage>
        <taxon>Bacteria</taxon>
        <taxon>Bacillati</taxon>
        <taxon>Bacillota</taxon>
        <taxon>Bacilli</taxon>
        <taxon>Bacillales</taxon>
        <taxon>Bacillaceae</taxon>
        <taxon>Ectobacillus</taxon>
    </lineage>
</organism>
<keyword evidence="2" id="KW-1185">Reference proteome</keyword>
<dbReference type="InterPro" id="IPR000836">
    <property type="entry name" value="PRTase_dom"/>
</dbReference>
<dbReference type="Proteomes" id="UP001218246">
    <property type="component" value="Unassembled WGS sequence"/>
</dbReference>
<evidence type="ECO:0000313" key="1">
    <source>
        <dbReference type="EMBL" id="MDG5753083.1"/>
    </source>
</evidence>
<accession>A0ABT6H2U0</accession>
<gene>
    <name evidence="1" type="ORF">P6P90_03595</name>
</gene>
<comment type="caution">
    <text evidence="1">The sequence shown here is derived from an EMBL/GenBank/DDBJ whole genome shotgun (WGS) entry which is preliminary data.</text>
</comment>
<sequence>MHYLLISRNVFFDDKENIREEIIKFLDTIEHKDIQVVLVTREKQKYQSIIEDKLPNHDKIKYGIRGRLSRKFVDNPKNMILIGAVDEDIRIAANNKILLINPLWIKNVEPKIEKYGFQLRSFSQLIQCIDILNLNNEIFYDFKIDNKTRLIAVSNANKYYAVENEIQMIDRYKKTLKYGNETYRYAVYFHYLTMIIGMEAFNNIDYWMSVPSSTGSNENNIYDIVKRTRYLLNNRRSEELFIRHKPAQKSTTMKSEDRIKEGCKRHLETIHLNPKYKGKLKGKRICILDDYFTYGASFESIRNLLIHEEVGEIILVAIGTFQKPYYKENFQITGDIYQPGFEYSLINKDIIYGTANERSSEIINKIYDIIKYHN</sequence>